<dbReference type="Pfam" id="PF01565">
    <property type="entry name" value="FAD_binding_4"/>
    <property type="match status" value="1"/>
</dbReference>
<keyword evidence="3" id="KW-0285">Flavoprotein</keyword>
<dbReference type="GO" id="GO:0016491">
    <property type="term" value="F:oxidoreductase activity"/>
    <property type="evidence" value="ECO:0007669"/>
    <property type="project" value="UniProtKB-KW"/>
</dbReference>
<dbReference type="Gene3D" id="3.30.43.10">
    <property type="entry name" value="Uridine Diphospho-n-acetylenolpyruvylglucosamine Reductase, domain 2"/>
    <property type="match status" value="1"/>
</dbReference>
<dbReference type="InterPro" id="IPR016166">
    <property type="entry name" value="FAD-bd_PCMH"/>
</dbReference>
<evidence type="ECO:0000256" key="3">
    <source>
        <dbReference type="ARBA" id="ARBA00022630"/>
    </source>
</evidence>
<reference evidence="7 8" key="1">
    <citation type="journal article" date="2019" name="ACS Chem. Biol.">
        <title>Identification and Mobilization of a Cryptic Antibiotic Biosynthesis Gene Locus from a Human-Pathogenic Nocardia Isolate.</title>
        <authorList>
            <person name="Herisse M."/>
            <person name="Ishida K."/>
            <person name="Porter J.L."/>
            <person name="Howden B."/>
            <person name="Hertweck C."/>
            <person name="Stinear T.P."/>
            <person name="Pidot S.J."/>
        </authorList>
    </citation>
    <scope>NUCLEOTIDE SEQUENCE [LARGE SCALE GENOMIC DNA]</scope>
    <source>
        <strain evidence="7 8">AUSMDU00012715</strain>
    </source>
</reference>
<dbReference type="InterPro" id="IPR006094">
    <property type="entry name" value="Oxid_FAD_bind_N"/>
</dbReference>
<organism evidence="7 8">
    <name type="scientific">Nocardia terpenica</name>
    <dbReference type="NCBI Taxonomy" id="455432"/>
    <lineage>
        <taxon>Bacteria</taxon>
        <taxon>Bacillati</taxon>
        <taxon>Actinomycetota</taxon>
        <taxon>Actinomycetes</taxon>
        <taxon>Mycobacteriales</taxon>
        <taxon>Nocardiaceae</taxon>
        <taxon>Nocardia</taxon>
    </lineage>
</organism>
<dbReference type="Pfam" id="PF08031">
    <property type="entry name" value="BBE"/>
    <property type="match status" value="1"/>
</dbReference>
<protein>
    <submittedName>
        <fullName evidence="7">FAD-binding protein</fullName>
    </submittedName>
</protein>
<dbReference type="SUPFAM" id="SSF56176">
    <property type="entry name" value="FAD-binding/transporter-associated domain-like"/>
    <property type="match status" value="1"/>
</dbReference>
<dbReference type="PANTHER" id="PTHR42973:SF39">
    <property type="entry name" value="FAD-BINDING PCMH-TYPE DOMAIN-CONTAINING PROTEIN"/>
    <property type="match status" value="1"/>
</dbReference>
<evidence type="ECO:0000256" key="4">
    <source>
        <dbReference type="ARBA" id="ARBA00022827"/>
    </source>
</evidence>
<feature type="domain" description="FAD-binding PCMH-type" evidence="6">
    <location>
        <begin position="51"/>
        <end position="221"/>
    </location>
</feature>
<evidence type="ECO:0000313" key="7">
    <source>
        <dbReference type="EMBL" id="QIS20861.1"/>
    </source>
</evidence>
<evidence type="ECO:0000313" key="8">
    <source>
        <dbReference type="Proteomes" id="UP000500953"/>
    </source>
</evidence>
<dbReference type="Gene3D" id="3.30.465.10">
    <property type="match status" value="1"/>
</dbReference>
<comment type="similarity">
    <text evidence="2">Belongs to the oxygen-dependent FAD-linked oxidoreductase family.</text>
</comment>
<dbReference type="InterPro" id="IPR016169">
    <property type="entry name" value="FAD-bd_PCMH_sub2"/>
</dbReference>
<comment type="cofactor">
    <cofactor evidence="1">
        <name>FAD</name>
        <dbReference type="ChEBI" id="CHEBI:57692"/>
    </cofactor>
</comment>
<dbReference type="PROSITE" id="PS51387">
    <property type="entry name" value="FAD_PCMH"/>
    <property type="match status" value="1"/>
</dbReference>
<dbReference type="AlphaFoldDB" id="A0A6G9Z639"/>
<dbReference type="InterPro" id="IPR016167">
    <property type="entry name" value="FAD-bd_PCMH_sub1"/>
</dbReference>
<keyword evidence="4" id="KW-0274">FAD</keyword>
<dbReference type="PANTHER" id="PTHR42973">
    <property type="entry name" value="BINDING OXIDOREDUCTASE, PUTATIVE (AFU_ORTHOLOGUE AFUA_1G17690)-RELATED"/>
    <property type="match status" value="1"/>
</dbReference>
<proteinExistence type="inferred from homology"/>
<gene>
    <name evidence="7" type="ORF">F6W96_23655</name>
</gene>
<dbReference type="InterPro" id="IPR050416">
    <property type="entry name" value="FAD-linked_Oxidoreductase"/>
</dbReference>
<dbReference type="PROSITE" id="PS00862">
    <property type="entry name" value="OX2_COVAL_FAD"/>
    <property type="match status" value="1"/>
</dbReference>
<evidence type="ECO:0000259" key="6">
    <source>
        <dbReference type="PROSITE" id="PS51387"/>
    </source>
</evidence>
<dbReference type="InterPro" id="IPR036318">
    <property type="entry name" value="FAD-bd_PCMH-like_sf"/>
</dbReference>
<keyword evidence="5" id="KW-0560">Oxidoreductase</keyword>
<accession>A0A6G9Z639</accession>
<dbReference type="GO" id="GO:0071949">
    <property type="term" value="F:FAD binding"/>
    <property type="evidence" value="ECO:0007669"/>
    <property type="project" value="InterPro"/>
</dbReference>
<evidence type="ECO:0000256" key="1">
    <source>
        <dbReference type="ARBA" id="ARBA00001974"/>
    </source>
</evidence>
<dbReference type="InterPro" id="IPR006093">
    <property type="entry name" value="Oxy_OxRdtase_FAD_BS"/>
</dbReference>
<dbReference type="Gene3D" id="3.40.462.20">
    <property type="match status" value="1"/>
</dbReference>
<sequence length="467" mass="49575">MGAVRSQRFSRHLLPRGGAVNGLQELVAGRLRYPGDAGFPAATAPFNKRYADIRPAAALSVRDAADVSRALVWARESGVSIVPRGGGHSYAGYSTGTGLVLDLRALDEIRIDADAGLVTVGGGARGGAMYAALERSNLAFPLGNSNEVGIGGLTLGGGVAAVSRAFGLTCDTLVETEIVLADGSIRVCNATENADLFWACRGGGGGNFGVNTSFTFQAVEPRPSSTVLLLWEWRYAREVLTAMQEVMAAAPDEFAARIGAARAGTDPALVSVVGQHLGPATELRELLAPALATAPPLRCAIEDATYWEAKEFLHHETSGDPFAVRTRTTPKPLAEAGVEAIVAAVDRWPGSGNPDGGGVALFTWGGAINRIPVSDTAFPHRDVLFLISMDTSWSSTDPAHTVWSNLEWLDGLHEEMGAHATASSYLNFTDPSLTDWRTAYYGPNHTRLAQIKRRYDPSRVFDFPQGV</sequence>
<dbReference type="EMBL" id="CP046173">
    <property type="protein sequence ID" value="QIS20861.1"/>
    <property type="molecule type" value="Genomic_DNA"/>
</dbReference>
<dbReference type="InterPro" id="IPR012951">
    <property type="entry name" value="BBE"/>
</dbReference>
<evidence type="ECO:0000256" key="5">
    <source>
        <dbReference type="ARBA" id="ARBA00023002"/>
    </source>
</evidence>
<name>A0A6G9Z639_9NOCA</name>
<evidence type="ECO:0000256" key="2">
    <source>
        <dbReference type="ARBA" id="ARBA00005466"/>
    </source>
</evidence>
<dbReference type="Proteomes" id="UP000500953">
    <property type="component" value="Chromosome"/>
</dbReference>